<dbReference type="InterPro" id="IPR006121">
    <property type="entry name" value="HMA_dom"/>
</dbReference>
<evidence type="ECO:0000256" key="1">
    <source>
        <dbReference type="ARBA" id="ARBA00004170"/>
    </source>
</evidence>
<accession>A0A103XKP1</accession>
<dbReference type="PROSITE" id="PS50846">
    <property type="entry name" value="HMA_2"/>
    <property type="match status" value="1"/>
</dbReference>
<sequence length="236" mass="26939">MAAVAARLCHFSSSSLSKSPSDSLVGLCEESRNFLFSKVERVDVIQSDGEDEVLMEMERGGSIEVEWSRYRPSSSRSSEMTFFFQIQMHGFKIQIHDTSEMTTTTVDLQIIPLHNCTKCIRRVETTLCRFDGVKLLDVDSENGKFTIETTRHPEEIRDALQRKFAGKFVFLSKRINHSNPFSTSLVFDELQERVRERVEKETERCKRLADDLSTSKGIWTAAIREVKDEVGVVDAS</sequence>
<evidence type="ECO:0000313" key="4">
    <source>
        <dbReference type="Proteomes" id="UP000243975"/>
    </source>
</evidence>
<organism evidence="3 4">
    <name type="scientific">Cynara cardunculus var. scolymus</name>
    <name type="common">Globe artichoke</name>
    <name type="synonym">Cynara scolymus</name>
    <dbReference type="NCBI Taxonomy" id="59895"/>
    <lineage>
        <taxon>Eukaryota</taxon>
        <taxon>Viridiplantae</taxon>
        <taxon>Streptophyta</taxon>
        <taxon>Embryophyta</taxon>
        <taxon>Tracheophyta</taxon>
        <taxon>Spermatophyta</taxon>
        <taxon>Magnoliopsida</taxon>
        <taxon>eudicotyledons</taxon>
        <taxon>Gunneridae</taxon>
        <taxon>Pentapetalae</taxon>
        <taxon>asterids</taxon>
        <taxon>campanulids</taxon>
        <taxon>Asterales</taxon>
        <taxon>Asteraceae</taxon>
        <taxon>Carduoideae</taxon>
        <taxon>Cardueae</taxon>
        <taxon>Carduinae</taxon>
        <taxon>Cynara</taxon>
    </lineage>
</organism>
<dbReference type="Gramene" id="KVH92540">
    <property type="protein sequence ID" value="KVH92540"/>
    <property type="gene ID" value="Ccrd_005429"/>
</dbReference>
<proteinExistence type="predicted"/>
<gene>
    <name evidence="3" type="ORF">Ccrd_005429</name>
</gene>
<dbReference type="Proteomes" id="UP000243975">
    <property type="component" value="Unassembled WGS sequence"/>
</dbReference>
<dbReference type="Pfam" id="PF00403">
    <property type="entry name" value="HMA"/>
    <property type="match status" value="1"/>
</dbReference>
<comment type="caution">
    <text evidence="3">The sequence shown here is derived from an EMBL/GenBank/DDBJ whole genome shotgun (WGS) entry which is preliminary data.</text>
</comment>
<evidence type="ECO:0000259" key="2">
    <source>
        <dbReference type="PROSITE" id="PS50846"/>
    </source>
</evidence>
<dbReference type="AlphaFoldDB" id="A0A103XKP1"/>
<reference evidence="3 4" key="1">
    <citation type="journal article" date="2016" name="Sci. Rep.">
        <title>The genome sequence of the outbreeding globe artichoke constructed de novo incorporating a phase-aware low-pass sequencing strategy of F1 progeny.</title>
        <authorList>
            <person name="Scaglione D."/>
            <person name="Reyes-Chin-Wo S."/>
            <person name="Acquadro A."/>
            <person name="Froenicke L."/>
            <person name="Portis E."/>
            <person name="Beitel C."/>
            <person name="Tirone M."/>
            <person name="Mauro R."/>
            <person name="Lo Monaco A."/>
            <person name="Mauromicale G."/>
            <person name="Faccioli P."/>
            <person name="Cattivelli L."/>
            <person name="Rieseberg L."/>
            <person name="Michelmore R."/>
            <person name="Lanteri S."/>
        </authorList>
    </citation>
    <scope>NUCLEOTIDE SEQUENCE [LARGE SCALE GENOMIC DNA]</scope>
    <source>
        <strain evidence="3">2C</strain>
    </source>
</reference>
<dbReference type="EMBL" id="LEKV01004814">
    <property type="protein sequence ID" value="KVH92540.1"/>
    <property type="molecule type" value="Genomic_DNA"/>
</dbReference>
<feature type="domain" description="HMA" evidence="2">
    <location>
        <begin position="104"/>
        <end position="168"/>
    </location>
</feature>
<dbReference type="SUPFAM" id="SSF55008">
    <property type="entry name" value="HMA, heavy metal-associated domain"/>
    <property type="match status" value="1"/>
</dbReference>
<dbReference type="Gene3D" id="3.30.70.100">
    <property type="match status" value="1"/>
</dbReference>
<keyword evidence="4" id="KW-1185">Reference proteome</keyword>
<comment type="subcellular location">
    <subcellularLocation>
        <location evidence="1">Membrane</location>
        <topology evidence="1">Peripheral membrane protein</topology>
    </subcellularLocation>
</comment>
<dbReference type="CDD" id="cd00371">
    <property type="entry name" value="HMA"/>
    <property type="match status" value="1"/>
</dbReference>
<evidence type="ECO:0000313" key="3">
    <source>
        <dbReference type="EMBL" id="KVH92540.1"/>
    </source>
</evidence>
<dbReference type="InterPro" id="IPR036163">
    <property type="entry name" value="HMA_dom_sf"/>
</dbReference>
<protein>
    <submittedName>
        <fullName evidence="3">Heavy metal-associated domain, HMA</fullName>
    </submittedName>
</protein>
<dbReference type="GO" id="GO:0046872">
    <property type="term" value="F:metal ion binding"/>
    <property type="evidence" value="ECO:0007669"/>
    <property type="project" value="InterPro"/>
</dbReference>
<dbReference type="GO" id="GO:0009626">
    <property type="term" value="P:plant-type hypersensitive response"/>
    <property type="evidence" value="ECO:0007669"/>
    <property type="project" value="UniProtKB-KW"/>
</dbReference>
<dbReference type="GO" id="GO:0016020">
    <property type="term" value="C:membrane"/>
    <property type="evidence" value="ECO:0007669"/>
    <property type="project" value="UniProtKB-SubCell"/>
</dbReference>
<name>A0A103XKP1_CYNCS</name>